<evidence type="ECO:0000313" key="3">
    <source>
        <dbReference type="Proteomes" id="UP000011081"/>
    </source>
</evidence>
<dbReference type="AlphaFoldDB" id="L2GXW6"/>
<sequence>MEEEKEIRHEDITHKEDVTRPEEFIEDNSGSELDNSVEKEDVTRPEEFIEDNSGAELENSVEKEYVTRPEEFIEENSGAELENSAEKEDVTRPEEFIEENSGAELENSVEKEDVTRPEEFIEENSGAELENSAEKEDVTRPEEFIEENSGAELENSVEKEDMTRPEEFIEDNSGAELENSVEKEDVTRPEEFIEENSRANADEQKYEDDIVVSSEGSKEEKSTNYEMEDYVKEEEHQNNAGETFEANSGEVTRSTEHECSIAEGVSETKKDDNSSLSEEHLHEETRETFPAADTIGLGRLTEDDEDFDLPDIPDELFDGYENECPDFLVSSNKNADTKNREISDEIVERRDGVGSVLAVDVHERAPANEAVEYQEGLTESRNSELPIDGQQSTEEGHRLTEQNELVDGKIRENIEQKTPSDQIEDNKNLMNLLNHDNQSKDHVFKEESFYDIDVAPKKVIKGHEIIEEMPNDLWSDEDEELETTFEKLHVKGTAEGFMEEEMSNVGKDVSGNVYQPQESKKLSIVDEKNVTESVSTNDPFARVYEHGMERSADTFRSRRENDLFTTIADRNASPEEKALESLVRKQMNIDDKIRHEDSLERLKNADINEEICQSAEKTVKPGNLFIPAVKNKPKSSFVPKVDMSLSPHKKGVKFQFLRNKLLVFTSVKQCRVNAENEKTEKMKYVERFYRIKSNQRVDAMTKSEIREKAANTTAPNNIYALLLDVRSFKGTEARMTHNPDINEIMRLSFKDQLAATMKCIERKDYGMAFLLSRGNKEAERAALDGYLRTSIDPLFHSFFSHTAEIMAPYKCEPYLHDDGRWVEFLSLILDRRNASDADMESLLEIKKSKADQFYVLVFLYLKFGKSFFHKHKDVLLTNYEFVRIMSYLKVKDIEDLKTYYEEYFLVTDKGMPVMTGGWGWKNYVEKGISKIIGIDNAFAENEVQKGTANKNVSEKTKAMNKDKLRGDEELSAKRKMNPQVEDDTNTLKDKEALFEKHIKLAKENMDKTEQKTVPDYASSFADFFVSEPMLVPDTSYDDQSLPKSVIDRDKDDENDVIIAKKEEKGWGFSLLNLFKRKEKRYKVKCGVECDFKYDPQTKRWINTKAQTSKVEKIDAQKDKVVTEKSVPLPCPVNRKTGEKKTGESIASRYVIENDGVTDEEVNANDIFGVCKKK</sequence>
<dbReference type="OrthoDB" id="10410783at2759"/>
<protein>
    <submittedName>
        <fullName evidence="2">Uncharacterized protein</fullName>
    </submittedName>
</protein>
<gene>
    <name evidence="2" type="ORF">VCUG_00248</name>
</gene>
<dbReference type="STRING" id="948595.L2GXW6"/>
<feature type="compositionally biased region" description="Polar residues" evidence="1">
    <location>
        <begin position="238"/>
        <end position="252"/>
    </location>
</feature>
<dbReference type="InParanoid" id="L2GXW6"/>
<feature type="compositionally biased region" description="Basic and acidic residues" evidence="1">
    <location>
        <begin position="60"/>
        <end position="71"/>
    </location>
</feature>
<dbReference type="RefSeq" id="XP_008073269.1">
    <property type="nucleotide sequence ID" value="XM_008075078.1"/>
</dbReference>
<dbReference type="EMBL" id="GL877406">
    <property type="protein sequence ID" value="ELA48207.1"/>
    <property type="molecule type" value="Genomic_DNA"/>
</dbReference>
<feature type="compositionally biased region" description="Basic and acidic residues" evidence="1">
    <location>
        <begin position="1"/>
        <end position="23"/>
    </location>
</feature>
<proteinExistence type="predicted"/>
<feature type="compositionally biased region" description="Basic and acidic residues" evidence="1">
    <location>
        <begin position="36"/>
        <end position="47"/>
    </location>
</feature>
<feature type="compositionally biased region" description="Basic and acidic residues" evidence="1">
    <location>
        <begin position="253"/>
        <end position="287"/>
    </location>
</feature>
<accession>L2GXW6</accession>
<dbReference type="OMA" id="VECDFKY"/>
<feature type="compositionally biased region" description="Basic and acidic residues" evidence="1">
    <location>
        <begin position="952"/>
        <end position="972"/>
    </location>
</feature>
<feature type="compositionally biased region" description="Basic and acidic residues" evidence="1">
    <location>
        <begin position="132"/>
        <end position="143"/>
    </location>
</feature>
<organism evidence="2 3">
    <name type="scientific">Vavraia culicis (isolate floridensis)</name>
    <name type="common">Microsporidian parasite</name>
    <dbReference type="NCBI Taxonomy" id="948595"/>
    <lineage>
        <taxon>Eukaryota</taxon>
        <taxon>Fungi</taxon>
        <taxon>Fungi incertae sedis</taxon>
        <taxon>Microsporidia</taxon>
        <taxon>Pleistophoridae</taxon>
        <taxon>Vavraia</taxon>
    </lineage>
</organism>
<feature type="region of interest" description="Disordered" evidence="1">
    <location>
        <begin position="372"/>
        <end position="397"/>
    </location>
</feature>
<evidence type="ECO:0000313" key="2">
    <source>
        <dbReference type="EMBL" id="ELA48207.1"/>
    </source>
</evidence>
<feature type="compositionally biased region" description="Basic and acidic residues" evidence="1">
    <location>
        <begin position="84"/>
        <end position="95"/>
    </location>
</feature>
<dbReference type="VEuPathDB" id="MicrosporidiaDB:VCUG_00248"/>
<keyword evidence="3" id="KW-1185">Reference proteome</keyword>
<evidence type="ECO:0000256" key="1">
    <source>
        <dbReference type="SAM" id="MobiDB-lite"/>
    </source>
</evidence>
<reference evidence="3" key="1">
    <citation type="submission" date="2011-03" db="EMBL/GenBank/DDBJ databases">
        <title>The genome sequence of Vavraia culicis strain floridensis.</title>
        <authorList>
            <consortium name="The Broad Institute Genome Sequencing Platform"/>
            <person name="Cuomo C."/>
            <person name="Becnel J."/>
            <person name="Sanscrainte N."/>
            <person name="Young S.K."/>
            <person name="Zeng Q."/>
            <person name="Gargeya S."/>
            <person name="Fitzgerald M."/>
            <person name="Haas B."/>
            <person name="Abouelleil A."/>
            <person name="Alvarado L."/>
            <person name="Arachchi H.M."/>
            <person name="Berlin A."/>
            <person name="Chapman S.B."/>
            <person name="Gearin G."/>
            <person name="Goldberg J."/>
            <person name="Griggs A."/>
            <person name="Gujja S."/>
            <person name="Hansen M."/>
            <person name="Heiman D."/>
            <person name="Howarth C."/>
            <person name="Larimer J."/>
            <person name="Lui A."/>
            <person name="MacDonald P.J.P."/>
            <person name="McCowen C."/>
            <person name="Montmayeur A."/>
            <person name="Murphy C."/>
            <person name="Neiman D."/>
            <person name="Pearson M."/>
            <person name="Priest M."/>
            <person name="Roberts A."/>
            <person name="Saif S."/>
            <person name="Shea T."/>
            <person name="Sisk P."/>
            <person name="Stolte C."/>
            <person name="Sykes S."/>
            <person name="Wortman J."/>
            <person name="Nusbaum C."/>
            <person name="Birren B."/>
        </authorList>
    </citation>
    <scope>NUCLEOTIDE SEQUENCE [LARGE SCALE GENOMIC DNA]</scope>
    <source>
        <strain evidence="3">floridensis</strain>
    </source>
</reference>
<feature type="compositionally biased region" description="Basic and acidic residues" evidence="1">
    <location>
        <begin position="156"/>
        <end position="167"/>
    </location>
</feature>
<dbReference type="GeneID" id="19878138"/>
<feature type="compositionally biased region" description="Basic and acidic residues" evidence="1">
    <location>
        <begin position="216"/>
        <end position="237"/>
    </location>
</feature>
<feature type="compositionally biased region" description="Basic and acidic residues" evidence="1">
    <location>
        <begin position="108"/>
        <end position="119"/>
    </location>
</feature>
<feature type="region of interest" description="Disordered" evidence="1">
    <location>
        <begin position="949"/>
        <end position="982"/>
    </location>
</feature>
<dbReference type="HOGENOM" id="CLU_008247_0_0_1"/>
<dbReference type="Proteomes" id="UP000011081">
    <property type="component" value="Unassembled WGS sequence"/>
</dbReference>
<feature type="compositionally biased region" description="Basic and acidic residues" evidence="1">
    <location>
        <begin position="180"/>
        <end position="208"/>
    </location>
</feature>
<feature type="region of interest" description="Disordered" evidence="1">
    <location>
        <begin position="1"/>
        <end position="308"/>
    </location>
</feature>
<name>L2GXW6_VAVCU</name>